<proteinExistence type="predicted"/>
<dbReference type="InParanoid" id="A0A218Z626"/>
<dbReference type="AlphaFoldDB" id="A0A218Z626"/>
<organism evidence="1 2">
    <name type="scientific">Diplocarpon coronariae</name>
    <dbReference type="NCBI Taxonomy" id="2795749"/>
    <lineage>
        <taxon>Eukaryota</taxon>
        <taxon>Fungi</taxon>
        <taxon>Dikarya</taxon>
        <taxon>Ascomycota</taxon>
        <taxon>Pezizomycotina</taxon>
        <taxon>Leotiomycetes</taxon>
        <taxon>Helotiales</taxon>
        <taxon>Drepanopezizaceae</taxon>
        <taxon>Diplocarpon</taxon>
    </lineage>
</organism>
<name>A0A218Z626_9HELO</name>
<protein>
    <submittedName>
        <fullName evidence="1">Uncharacterized protein</fullName>
    </submittedName>
</protein>
<keyword evidence="2" id="KW-1185">Reference proteome</keyword>
<comment type="caution">
    <text evidence="1">The sequence shown here is derived from an EMBL/GenBank/DDBJ whole genome shotgun (WGS) entry which is preliminary data.</text>
</comment>
<gene>
    <name evidence="1" type="ORF">B2J93_3553</name>
</gene>
<accession>A0A218Z626</accession>
<reference evidence="1 2" key="1">
    <citation type="submission" date="2017-04" db="EMBL/GenBank/DDBJ databases">
        <title>Draft genome sequence of Marssonina coronaria NL1: causal agent of apple blotch.</title>
        <authorList>
            <person name="Cheng Q."/>
        </authorList>
    </citation>
    <scope>NUCLEOTIDE SEQUENCE [LARGE SCALE GENOMIC DNA]</scope>
    <source>
        <strain evidence="1 2">NL1</strain>
    </source>
</reference>
<evidence type="ECO:0000313" key="1">
    <source>
        <dbReference type="EMBL" id="OWP02973.1"/>
    </source>
</evidence>
<sequence>MSRPRDPVGFLRYLEWSEIRCARLQISFDAVFFLAYDEMSITPISSWAGFLPIALPKQALRASSWLTAGRPFKHVNLTSYVDPSDLRNRRDSPQLSVQPDVSCVSLVAPKYHFDLVLVRFEYCEIASTHSSLSVAEGNVGASLSGG</sequence>
<dbReference type="Proteomes" id="UP000242519">
    <property type="component" value="Unassembled WGS sequence"/>
</dbReference>
<dbReference type="EMBL" id="MZNU01000204">
    <property type="protein sequence ID" value="OWP02973.1"/>
    <property type="molecule type" value="Genomic_DNA"/>
</dbReference>
<evidence type="ECO:0000313" key="2">
    <source>
        <dbReference type="Proteomes" id="UP000242519"/>
    </source>
</evidence>